<dbReference type="Proteomes" id="UP000198324">
    <property type="component" value="Unassembled WGS sequence"/>
</dbReference>
<keyword evidence="2" id="KW-1185">Reference proteome</keyword>
<evidence type="ECO:0000313" key="2">
    <source>
        <dbReference type="Proteomes" id="UP000198324"/>
    </source>
</evidence>
<protein>
    <submittedName>
        <fullName evidence="1">Uncharacterized protein</fullName>
    </submittedName>
</protein>
<proteinExistence type="predicted"/>
<dbReference type="AlphaFoldDB" id="A0A239D7W6"/>
<gene>
    <name evidence="1" type="ORF">SAMN04488503_0151</name>
</gene>
<dbReference type="RefSeq" id="WP_179217103.1">
    <property type="nucleotide sequence ID" value="NZ_FZOC01000012.1"/>
</dbReference>
<name>A0A239D7W6_9BACT</name>
<evidence type="ECO:0000313" key="1">
    <source>
        <dbReference type="EMBL" id="SNS28369.1"/>
    </source>
</evidence>
<dbReference type="EMBL" id="FZOC01000012">
    <property type="protein sequence ID" value="SNS28369.1"/>
    <property type="molecule type" value="Genomic_DNA"/>
</dbReference>
<organism evidence="1 2">
    <name type="scientific">Humidesulfovibrio mexicanus</name>
    <dbReference type="NCBI Taxonomy" id="147047"/>
    <lineage>
        <taxon>Bacteria</taxon>
        <taxon>Pseudomonadati</taxon>
        <taxon>Thermodesulfobacteriota</taxon>
        <taxon>Desulfovibrionia</taxon>
        <taxon>Desulfovibrionales</taxon>
        <taxon>Desulfovibrionaceae</taxon>
        <taxon>Humidesulfovibrio</taxon>
    </lineage>
</organism>
<reference evidence="1 2" key="1">
    <citation type="submission" date="2017-06" db="EMBL/GenBank/DDBJ databases">
        <authorList>
            <person name="Kim H.J."/>
            <person name="Triplett B.A."/>
        </authorList>
    </citation>
    <scope>NUCLEOTIDE SEQUENCE [LARGE SCALE GENOMIC DNA]</scope>
    <source>
        <strain evidence="1 2">DSM 13116</strain>
    </source>
</reference>
<sequence>MSDQTYGSYPPSGAAGYQYAQQPQYAQQAYAQAQYDPAFAQPQYAQQYPLQQHIQQADASRVQADAPGTGLASWFNVTQPAYLKGLLLGAGVALVLTNPTVQKALVGGAVRVWAAVQGGIEEVKEQIEDVKAELSREG</sequence>
<accession>A0A239D7W6</accession>